<proteinExistence type="predicted"/>
<dbReference type="AlphaFoldDB" id="A0AAV8TGS2"/>
<dbReference type="Proteomes" id="UP001159364">
    <property type="component" value="Linkage Group LG05"/>
</dbReference>
<dbReference type="InterPro" id="IPR001544">
    <property type="entry name" value="Aminotrans_IV"/>
</dbReference>
<sequence length="348" mass="38996">MAGSRFLFCNGVLSHSTDTPSVTTFLESRPGAYTTTRTHDNNNRLLFWERHLLRLANSARILFDSNPKLLFRSGNSFAPRMITPPMWDSGIRALVNDSVSKVLPVALKERSQGEELAVTTLMTGDMERLSEVSVFEAFDVQVHVGTYVPPVFGVVGNGARLAVVGRGREVAEAKYSDWVRLRKPLEKWRPPSVTELLLSNDGDRLLEGTVTNLFVVSRKDNNGDKYSDCSKSVSPFEVLTAPVSDGVLPGIMRQLVIEVCLNNGIPFQEVAPSWSKRELWQEAFVTSSLRLVQPVEKIQVPSRWESLVLKSSDEILWEEKQFQEEPGMITSIIQKGILEKANKEAYQL</sequence>
<organism evidence="1 2">
    <name type="scientific">Erythroxylum novogranatense</name>
    <dbReference type="NCBI Taxonomy" id="1862640"/>
    <lineage>
        <taxon>Eukaryota</taxon>
        <taxon>Viridiplantae</taxon>
        <taxon>Streptophyta</taxon>
        <taxon>Embryophyta</taxon>
        <taxon>Tracheophyta</taxon>
        <taxon>Spermatophyta</taxon>
        <taxon>Magnoliopsida</taxon>
        <taxon>eudicotyledons</taxon>
        <taxon>Gunneridae</taxon>
        <taxon>Pentapetalae</taxon>
        <taxon>rosids</taxon>
        <taxon>fabids</taxon>
        <taxon>Malpighiales</taxon>
        <taxon>Erythroxylaceae</taxon>
        <taxon>Erythroxylum</taxon>
    </lineage>
</organism>
<dbReference type="InterPro" id="IPR043132">
    <property type="entry name" value="BCAT-like_C"/>
</dbReference>
<dbReference type="PANTHER" id="PTHR47703">
    <property type="entry name" value="D-AMINOACID AMINOTRANSFERASE-LIKE PLP-DEPENDENT ENZYMES SUPERFAMILY PROTEIN"/>
    <property type="match status" value="1"/>
</dbReference>
<evidence type="ECO:0000313" key="1">
    <source>
        <dbReference type="EMBL" id="KAJ8766076.1"/>
    </source>
</evidence>
<dbReference type="InterPro" id="IPR036038">
    <property type="entry name" value="Aminotransferase-like"/>
</dbReference>
<dbReference type="CDD" id="cd00449">
    <property type="entry name" value="PLPDE_IV"/>
    <property type="match status" value="1"/>
</dbReference>
<dbReference type="Pfam" id="PF01063">
    <property type="entry name" value="Aminotran_4"/>
    <property type="match status" value="1"/>
</dbReference>
<dbReference type="SUPFAM" id="SSF56752">
    <property type="entry name" value="D-aminoacid aminotransferase-like PLP-dependent enzymes"/>
    <property type="match status" value="1"/>
</dbReference>
<reference evidence="1 2" key="1">
    <citation type="submission" date="2021-09" db="EMBL/GenBank/DDBJ databases">
        <title>Genomic insights and catalytic innovation underlie evolution of tropane alkaloids biosynthesis.</title>
        <authorList>
            <person name="Wang Y.-J."/>
            <person name="Tian T."/>
            <person name="Huang J.-P."/>
            <person name="Huang S.-X."/>
        </authorList>
    </citation>
    <scope>NUCLEOTIDE SEQUENCE [LARGE SCALE GENOMIC DNA]</scope>
    <source>
        <strain evidence="1">KIB-2018</strain>
        <tissue evidence="1">Leaf</tissue>
    </source>
</reference>
<evidence type="ECO:0000313" key="2">
    <source>
        <dbReference type="Proteomes" id="UP001159364"/>
    </source>
</evidence>
<protein>
    <recommendedName>
        <fullName evidence="3">Aminotransferase class IV</fullName>
    </recommendedName>
</protein>
<keyword evidence="2" id="KW-1185">Reference proteome</keyword>
<dbReference type="GO" id="GO:0003824">
    <property type="term" value="F:catalytic activity"/>
    <property type="evidence" value="ECO:0007669"/>
    <property type="project" value="InterPro"/>
</dbReference>
<comment type="caution">
    <text evidence="1">The sequence shown here is derived from an EMBL/GenBank/DDBJ whole genome shotgun (WGS) entry which is preliminary data.</text>
</comment>
<gene>
    <name evidence="1" type="ORF">K2173_020592</name>
</gene>
<dbReference type="EMBL" id="JAIWQS010000005">
    <property type="protein sequence ID" value="KAJ8766076.1"/>
    <property type="molecule type" value="Genomic_DNA"/>
</dbReference>
<name>A0AAV8TGS2_9ROSI</name>
<accession>A0AAV8TGS2</accession>
<evidence type="ECO:0008006" key="3">
    <source>
        <dbReference type="Google" id="ProtNLM"/>
    </source>
</evidence>
<dbReference type="Gene3D" id="3.20.10.10">
    <property type="entry name" value="D-amino Acid Aminotransferase, subunit A, domain 2"/>
    <property type="match status" value="1"/>
</dbReference>
<dbReference type="PANTHER" id="PTHR47703:SF2">
    <property type="entry name" value="D-AMINOACID AMINOTRANSFERASE-LIKE PLP-DEPENDENT ENZYMES SUPERFAMILY PROTEIN"/>
    <property type="match status" value="1"/>
</dbReference>